<reference evidence="2 3" key="1">
    <citation type="submission" date="2022-10" db="EMBL/GenBank/DDBJ databases">
        <title>The complete genomes of actinobacterial strains from the NBC collection.</title>
        <authorList>
            <person name="Joergensen T.S."/>
            <person name="Alvarez Arevalo M."/>
            <person name="Sterndorff E.B."/>
            <person name="Faurdal D."/>
            <person name="Vuksanovic O."/>
            <person name="Mourched A.-S."/>
            <person name="Charusanti P."/>
            <person name="Shaw S."/>
            <person name="Blin K."/>
            <person name="Weber T."/>
        </authorList>
    </citation>
    <scope>NUCLEOTIDE SEQUENCE [LARGE SCALE GENOMIC DNA]</scope>
    <source>
        <strain evidence="2 3">NBC_00017</strain>
    </source>
</reference>
<evidence type="ECO:0000313" key="3">
    <source>
        <dbReference type="Proteomes" id="UP001621512"/>
    </source>
</evidence>
<organism evidence="2 3">
    <name type="scientific">Streptomyces purpurascens</name>
    <dbReference type="NCBI Taxonomy" id="1924"/>
    <lineage>
        <taxon>Bacteria</taxon>
        <taxon>Bacillati</taxon>
        <taxon>Actinomycetota</taxon>
        <taxon>Actinomycetes</taxon>
        <taxon>Kitasatosporales</taxon>
        <taxon>Streptomycetaceae</taxon>
        <taxon>Streptomyces</taxon>
    </lineage>
</organism>
<keyword evidence="1" id="KW-0732">Signal</keyword>
<dbReference type="EMBL" id="CP108341">
    <property type="protein sequence ID" value="WTW28568.1"/>
    <property type="molecule type" value="Genomic_DNA"/>
</dbReference>
<feature type="chain" id="PRO_5047431873" evidence="1">
    <location>
        <begin position="30"/>
        <end position="136"/>
    </location>
</feature>
<gene>
    <name evidence="2" type="ORF">OHU35_22075</name>
</gene>
<feature type="signal peptide" evidence="1">
    <location>
        <begin position="1"/>
        <end position="29"/>
    </location>
</feature>
<dbReference type="RefSeq" id="WP_405506527.1">
    <property type="nucleotide sequence ID" value="NZ_CP108341.1"/>
</dbReference>
<evidence type="ECO:0000256" key="1">
    <source>
        <dbReference type="SAM" id="SignalP"/>
    </source>
</evidence>
<dbReference type="Proteomes" id="UP001621512">
    <property type="component" value="Chromosome"/>
</dbReference>
<protein>
    <submittedName>
        <fullName evidence="2">Uncharacterized protein</fullName>
    </submittedName>
</protein>
<sequence length="136" mass="14657">MKTLDRCKAAVVAVAAAALSMCFTQSALAAPAGGGSWDDLGTKNVYYFSEYRTKTVQSSGGDFKACITSSTSSDATYGLYEEDAESLNSKLVTTVDKASCWVFRDIGAYVDGANDRAEFYIGTGEDSEMVRVHYYD</sequence>
<evidence type="ECO:0000313" key="2">
    <source>
        <dbReference type="EMBL" id="WTW28568.1"/>
    </source>
</evidence>
<proteinExistence type="predicted"/>
<keyword evidence="3" id="KW-1185">Reference proteome</keyword>
<name>A0ABZ1MKX1_STREF</name>
<accession>A0ABZ1MKX1</accession>